<comment type="caution">
    <text evidence="1">The sequence shown here is derived from an EMBL/GenBank/DDBJ whole genome shotgun (WGS) entry which is preliminary data.</text>
</comment>
<sequence length="100" mass="11025">MTRNPLQMWSPVAGEQLCQLCAILDCARTVCWAVASFSTEIVQLSTEITTWESLKNTTPPDGISRASSYFAASCTAHISPYLHKEELKGIRNDPLQISPP</sequence>
<accession>A0AAV4X4P2</accession>
<proteinExistence type="predicted"/>
<protein>
    <submittedName>
        <fullName evidence="1">Uncharacterized protein</fullName>
    </submittedName>
</protein>
<evidence type="ECO:0000313" key="2">
    <source>
        <dbReference type="Proteomes" id="UP001054945"/>
    </source>
</evidence>
<dbReference type="EMBL" id="BPLR01017235">
    <property type="protein sequence ID" value="GIY89623.1"/>
    <property type="molecule type" value="Genomic_DNA"/>
</dbReference>
<organism evidence="1 2">
    <name type="scientific">Caerostris extrusa</name>
    <name type="common">Bark spider</name>
    <name type="synonym">Caerostris bankana</name>
    <dbReference type="NCBI Taxonomy" id="172846"/>
    <lineage>
        <taxon>Eukaryota</taxon>
        <taxon>Metazoa</taxon>
        <taxon>Ecdysozoa</taxon>
        <taxon>Arthropoda</taxon>
        <taxon>Chelicerata</taxon>
        <taxon>Arachnida</taxon>
        <taxon>Araneae</taxon>
        <taxon>Araneomorphae</taxon>
        <taxon>Entelegynae</taxon>
        <taxon>Araneoidea</taxon>
        <taxon>Araneidae</taxon>
        <taxon>Caerostris</taxon>
    </lineage>
</organism>
<evidence type="ECO:0000313" key="1">
    <source>
        <dbReference type="EMBL" id="GIY89623.1"/>
    </source>
</evidence>
<keyword evidence="2" id="KW-1185">Reference proteome</keyword>
<dbReference type="AlphaFoldDB" id="A0AAV4X4P2"/>
<name>A0AAV4X4P2_CAEEX</name>
<gene>
    <name evidence="1" type="ORF">CEXT_461601</name>
</gene>
<dbReference type="Proteomes" id="UP001054945">
    <property type="component" value="Unassembled WGS sequence"/>
</dbReference>
<reference evidence="1 2" key="1">
    <citation type="submission" date="2021-06" db="EMBL/GenBank/DDBJ databases">
        <title>Caerostris extrusa draft genome.</title>
        <authorList>
            <person name="Kono N."/>
            <person name="Arakawa K."/>
        </authorList>
    </citation>
    <scope>NUCLEOTIDE SEQUENCE [LARGE SCALE GENOMIC DNA]</scope>
</reference>